<organism evidence="3 4">
    <name type="scientific">Cryptophlebia peltastica nucleopolyhedrovirus</name>
    <dbReference type="NCBI Taxonomy" id="2304025"/>
    <lineage>
        <taxon>Viruses</taxon>
        <taxon>Viruses incertae sedis</taxon>
        <taxon>Naldaviricetes</taxon>
        <taxon>Lefavirales</taxon>
        <taxon>Baculoviridae</taxon>
        <taxon>Alphabaculovirus</taxon>
        <taxon>Alphabaculovirus crypeltasticae</taxon>
    </lineage>
</organism>
<dbReference type="Proteomes" id="UP000500845">
    <property type="component" value="Segment"/>
</dbReference>
<dbReference type="InterPro" id="IPR003124">
    <property type="entry name" value="WH2_dom"/>
</dbReference>
<feature type="compositionally biased region" description="Acidic residues" evidence="1">
    <location>
        <begin position="394"/>
        <end position="403"/>
    </location>
</feature>
<dbReference type="SUPFAM" id="SSF101447">
    <property type="entry name" value="Formin homology 2 domain (FH2 domain)"/>
    <property type="match status" value="1"/>
</dbReference>
<keyword evidence="4" id="KW-1185">Reference proteome</keyword>
<feature type="domain" description="WH2" evidence="2">
    <location>
        <begin position="338"/>
        <end position="355"/>
    </location>
</feature>
<feature type="region of interest" description="Disordered" evidence="1">
    <location>
        <begin position="210"/>
        <end position="339"/>
    </location>
</feature>
<dbReference type="GO" id="GO:0003779">
    <property type="term" value="F:actin binding"/>
    <property type="evidence" value="ECO:0007669"/>
    <property type="project" value="InterPro"/>
</dbReference>
<dbReference type="PROSITE" id="PS51082">
    <property type="entry name" value="WH2"/>
    <property type="match status" value="1"/>
</dbReference>
<feature type="compositionally biased region" description="Pro residues" evidence="1">
    <location>
        <begin position="241"/>
        <end position="286"/>
    </location>
</feature>
<dbReference type="GeneID" id="65102121"/>
<evidence type="ECO:0000313" key="3">
    <source>
        <dbReference type="EMBL" id="AXS67668.1"/>
    </source>
</evidence>
<evidence type="ECO:0000313" key="4">
    <source>
        <dbReference type="Proteomes" id="UP000500845"/>
    </source>
</evidence>
<evidence type="ECO:0000259" key="2">
    <source>
        <dbReference type="PROSITE" id="PS51082"/>
    </source>
</evidence>
<dbReference type="RefSeq" id="YP_010086876.1">
    <property type="nucleotide sequence ID" value="NC_055500.1"/>
</dbReference>
<proteinExistence type="predicted"/>
<dbReference type="KEGG" id="vg:65102121"/>
<dbReference type="Gene3D" id="6.10.280.150">
    <property type="match status" value="1"/>
</dbReference>
<name>A0A346RNM1_9ABAC</name>
<feature type="region of interest" description="Disordered" evidence="1">
    <location>
        <begin position="384"/>
        <end position="403"/>
    </location>
</feature>
<accession>A0A346RNM1</accession>
<protein>
    <submittedName>
        <fullName evidence="3">p78/83</fullName>
    </submittedName>
</protein>
<dbReference type="SMART" id="SM00246">
    <property type="entry name" value="WH2"/>
    <property type="match status" value="2"/>
</dbReference>
<reference evidence="3 4" key="1">
    <citation type="journal article" date="2018" name="J. Invertebr. Pathol.">
        <title>Morphological, genetic and biological characterisation of a novel alphabaculovirus isolated from Cryptophlebia peltastica (Lepidoptera: Tortricidae).</title>
        <authorList>
            <person name="Marsberg T."/>
            <person name="Jukes M.D."/>
            <person name="Krejmer-Rabalska M."/>
            <person name="Rabalski L."/>
            <person name="Knox C.M."/>
            <person name="Moore S.D."/>
            <person name="Hill M.P."/>
            <person name="Szewczyk B."/>
        </authorList>
    </citation>
    <scope>NUCLEOTIDE SEQUENCE [LARGE SCALE GENOMIC DNA]</scope>
    <source>
        <strain evidence="3">SA</strain>
    </source>
</reference>
<sequence length="538" mass="60315">MIKSPQINKLKRKVFATPKNELLKLTLAESLELIQLANDIYNNTAIIYEQERVSHVETETTLPIVKSVDNKVKILINIARKVDDNDENKSLLLSIIDEIQNETNVEDNYKQFFVVYKKYLHDHNQKIQKDTEKIDSILNDIVSLDDIATKGADKSLNRETIVAPIVSNETDDQNIKTVIPDQNYGELVKRVEDILLTSNDFISTVNDKIVEPFMPPPPPPPPEPITNIPPPPPMKELETSIPPPPPPPPPMVSDFVPPPPPPMASDFGPPPPPPMPTASEAPPAPPMSGLETSTPSPPKPSESPLDPSKLMEQIRSRPALKSAAERSTPPKPETTVDPRSALLEAIKKRPTLKKVEIEKEPLKETKGIEHVAQIMSRRIALEPVSTASENENTTNDEWDDDDKTEYRDRKNALASKLVILTEISDNSFANEISEASRLINIPYENEQNLNSADEIINSIVKRLKNINILENQTPSTTNLYNENEAQFLREVKFIILHEKYQNAMDFINKALQAKPASAPLLQLQQRLLKIMKPAQSIV</sequence>
<evidence type="ECO:0000256" key="1">
    <source>
        <dbReference type="SAM" id="MobiDB-lite"/>
    </source>
</evidence>
<dbReference type="EMBL" id="MH394321">
    <property type="protein sequence ID" value="AXS67668.1"/>
    <property type="molecule type" value="Genomic_DNA"/>
</dbReference>
<feature type="compositionally biased region" description="Pro residues" evidence="1">
    <location>
        <begin position="213"/>
        <end position="234"/>
    </location>
</feature>